<dbReference type="AlphaFoldDB" id="C6H922"/>
<name>C6H922_AJECH</name>
<dbReference type="HOGENOM" id="CLU_2003273_0_0_1"/>
<sequence>MRGSHSHGSTEARIEEYGERKLNNHWERRQSDPRAGSQSERPVVSFECGESLSGSGRRILEDVKKQPTNPGGVAKFRCFSRVGVERSRESRDWLRNIHGSALRRVWTSGDSSRSVYRRYPPVIG</sequence>
<dbReference type="EMBL" id="GG692421">
    <property type="protein sequence ID" value="EER42805.1"/>
    <property type="molecule type" value="Genomic_DNA"/>
</dbReference>
<gene>
    <name evidence="2" type="ORF">HCDG_02703</name>
</gene>
<dbReference type="VEuPathDB" id="FungiDB:HCDG_02703"/>
<feature type="region of interest" description="Disordered" evidence="1">
    <location>
        <begin position="1"/>
        <end position="44"/>
    </location>
</feature>
<proteinExistence type="predicted"/>
<reference evidence="3" key="1">
    <citation type="submission" date="2009-05" db="EMBL/GenBank/DDBJ databases">
        <title>The genome sequence of Ajellomyces capsulatus strain H143.</title>
        <authorList>
            <person name="Champion M."/>
            <person name="Cuomo C.A."/>
            <person name="Ma L.-J."/>
            <person name="Henn M.R."/>
            <person name="Sil A."/>
            <person name="Goldman B."/>
            <person name="Young S.K."/>
            <person name="Kodira C.D."/>
            <person name="Zeng Q."/>
            <person name="Koehrsen M."/>
            <person name="Alvarado L."/>
            <person name="Berlin A.M."/>
            <person name="Borenstein D."/>
            <person name="Chen Z."/>
            <person name="Engels R."/>
            <person name="Freedman E."/>
            <person name="Gellesch M."/>
            <person name="Goldberg J."/>
            <person name="Griggs A."/>
            <person name="Gujja S."/>
            <person name="Heiman D.I."/>
            <person name="Hepburn T.A."/>
            <person name="Howarth C."/>
            <person name="Jen D."/>
            <person name="Larson L."/>
            <person name="Lewis B."/>
            <person name="Mehta T."/>
            <person name="Park D."/>
            <person name="Pearson M."/>
            <person name="Roberts A."/>
            <person name="Saif S."/>
            <person name="Shea T.D."/>
            <person name="Shenoy N."/>
            <person name="Sisk P."/>
            <person name="Stolte C."/>
            <person name="Sykes S."/>
            <person name="Walk T."/>
            <person name="White J."/>
            <person name="Yandava C."/>
            <person name="Klein B."/>
            <person name="McEwen J.G."/>
            <person name="Puccia R."/>
            <person name="Goldman G.H."/>
            <person name="Felipe M.S."/>
            <person name="Nino-Vega G."/>
            <person name="San-Blas G."/>
            <person name="Taylor J.W."/>
            <person name="Mendoza L."/>
            <person name="Galagan J.E."/>
            <person name="Nusbaum C."/>
            <person name="Birren B.W."/>
        </authorList>
    </citation>
    <scope>NUCLEOTIDE SEQUENCE [LARGE SCALE GENOMIC DNA]</scope>
    <source>
        <strain evidence="3">H143</strain>
    </source>
</reference>
<feature type="compositionally biased region" description="Basic and acidic residues" evidence="1">
    <location>
        <begin position="8"/>
        <end position="32"/>
    </location>
</feature>
<evidence type="ECO:0000313" key="2">
    <source>
        <dbReference type="EMBL" id="EER42805.1"/>
    </source>
</evidence>
<protein>
    <submittedName>
        <fullName evidence="2">Uncharacterized protein</fullName>
    </submittedName>
</protein>
<evidence type="ECO:0000313" key="3">
    <source>
        <dbReference type="Proteomes" id="UP000002624"/>
    </source>
</evidence>
<dbReference type="Proteomes" id="UP000002624">
    <property type="component" value="Unassembled WGS sequence"/>
</dbReference>
<evidence type="ECO:0000256" key="1">
    <source>
        <dbReference type="SAM" id="MobiDB-lite"/>
    </source>
</evidence>
<organism evidence="2 3">
    <name type="scientific">Ajellomyces capsulatus (strain H143)</name>
    <name type="common">Darling's disease fungus</name>
    <name type="synonym">Histoplasma capsulatum</name>
    <dbReference type="NCBI Taxonomy" id="544712"/>
    <lineage>
        <taxon>Eukaryota</taxon>
        <taxon>Fungi</taxon>
        <taxon>Dikarya</taxon>
        <taxon>Ascomycota</taxon>
        <taxon>Pezizomycotina</taxon>
        <taxon>Eurotiomycetes</taxon>
        <taxon>Eurotiomycetidae</taxon>
        <taxon>Onygenales</taxon>
        <taxon>Ajellomycetaceae</taxon>
        <taxon>Histoplasma</taxon>
    </lineage>
</organism>
<accession>C6H922</accession>